<organism evidence="3 4">
    <name type="scientific">Falsiroseomonas oleicola</name>
    <dbReference type="NCBI Taxonomy" id="2801474"/>
    <lineage>
        <taxon>Bacteria</taxon>
        <taxon>Pseudomonadati</taxon>
        <taxon>Pseudomonadota</taxon>
        <taxon>Alphaproteobacteria</taxon>
        <taxon>Acetobacterales</taxon>
        <taxon>Roseomonadaceae</taxon>
        <taxon>Falsiroseomonas</taxon>
    </lineage>
</organism>
<evidence type="ECO:0000313" key="4">
    <source>
        <dbReference type="Proteomes" id="UP000689967"/>
    </source>
</evidence>
<dbReference type="PROSITE" id="PS51318">
    <property type="entry name" value="TAT"/>
    <property type="match status" value="1"/>
</dbReference>
<dbReference type="Proteomes" id="UP000689967">
    <property type="component" value="Unassembled WGS sequence"/>
</dbReference>
<evidence type="ECO:0000256" key="2">
    <source>
        <dbReference type="SAM" id="SignalP"/>
    </source>
</evidence>
<reference evidence="3 4" key="1">
    <citation type="submission" date="2021-01" db="EMBL/GenBank/DDBJ databases">
        <title>Roseomonas sp. nov, a bacterium isolated from an oil production mixture in Yumen Oilfield.</title>
        <authorList>
            <person name="Wu D."/>
        </authorList>
    </citation>
    <scope>NUCLEOTIDE SEQUENCE [LARGE SCALE GENOMIC DNA]</scope>
    <source>
        <strain evidence="3 4">ROY-5-3</strain>
    </source>
</reference>
<protein>
    <submittedName>
        <fullName evidence="3">Extracellular solute-binding protein</fullName>
    </submittedName>
</protein>
<evidence type="ECO:0000256" key="1">
    <source>
        <dbReference type="ARBA" id="ARBA00022729"/>
    </source>
</evidence>
<evidence type="ECO:0000313" key="3">
    <source>
        <dbReference type="EMBL" id="MBU8547135.1"/>
    </source>
</evidence>
<keyword evidence="1 2" id="KW-0732">Signal</keyword>
<dbReference type="Pfam" id="PF13531">
    <property type="entry name" value="SBP_bac_11"/>
    <property type="match status" value="1"/>
</dbReference>
<dbReference type="InterPro" id="IPR006311">
    <property type="entry name" value="TAT_signal"/>
</dbReference>
<gene>
    <name evidence="3" type="ORF">JJQ90_25685</name>
</gene>
<name>A0ABS6HIQ7_9PROT</name>
<proteinExistence type="predicted"/>
<comment type="caution">
    <text evidence="3">The sequence shown here is derived from an EMBL/GenBank/DDBJ whole genome shotgun (WGS) entry which is preliminary data.</text>
</comment>
<feature type="chain" id="PRO_5046582608" evidence="2">
    <location>
        <begin position="30"/>
        <end position="354"/>
    </location>
</feature>
<dbReference type="PANTHER" id="PTHR30006">
    <property type="entry name" value="THIAMINE-BINDING PERIPLASMIC PROTEIN-RELATED"/>
    <property type="match status" value="1"/>
</dbReference>
<dbReference type="RefSeq" id="WP_216879161.1">
    <property type="nucleotide sequence ID" value="NZ_JAERQM010000012.1"/>
</dbReference>
<sequence length="354" mass="38781">MTNITKRGLLGGTAALTAAAILPFRHASAQDMPAHERELHQAAQREGELTWYTGQMQAQPSEAIGRAFTERYPGVRCNVVRTTSQVAFQRLSQDARARVAQCDVFSSTDYSHFTFLKGEGRLMAYKPQNAAGLVKAARDAADADGHFQISYLALYMLARRTDRLTEAEAPKSWRELTDPKWRDKLAVGHPGFSGAIGNWAIMMRAAYGEAFFRELERNKPQIGRSAGDPVTTLNAGERLVGVGIPSAATLFSISRGNPLALTYPSDGTLLVPAPSAAIANAPKPNAAKLFMEYVTGAAYSRTVREYSAESLRPEVPPPEGSRPLDEIKTITPTPDQVKNEMVEVRELWRDIFGV</sequence>
<accession>A0ABS6HIQ7</accession>
<feature type="signal peptide" evidence="2">
    <location>
        <begin position="1"/>
        <end position="29"/>
    </location>
</feature>
<keyword evidence="4" id="KW-1185">Reference proteome</keyword>
<dbReference type="EMBL" id="JAERQM010000012">
    <property type="protein sequence ID" value="MBU8547135.1"/>
    <property type="molecule type" value="Genomic_DNA"/>
</dbReference>